<dbReference type="SUPFAM" id="SSF56601">
    <property type="entry name" value="beta-lactamase/transpeptidase-like"/>
    <property type="match status" value="1"/>
</dbReference>
<name>A0AAT9GGY6_9BACT</name>
<accession>A0AAT9GGY6</accession>
<protein>
    <recommendedName>
        <fullName evidence="1">Beta-lactamase class A catalytic domain-containing protein</fullName>
    </recommendedName>
</protein>
<sequence length="389" mass="45580">MALLEQLMQTKPDLFGQVLQHSKDWIVQIRYTQIDRDRKNRPQFKDYDFNLDPEQYFYPASTVKMPLAFLAFEKLNELNIAGVDLHTTMVTDSNDASKYIGKQLSDESLERPCIALFIRKIFLVSDNDAYNRLYEFLGQEYIHKKLTEKGYPNAVIRHWLSVSRTELQNRTTHPVYFVDQNGKVLHEQPSLKSQVVFPSFESRLGKGYMSGNTLIQEPFNFSEKNRIYLSDLHRILQSVLFPESFPKRSRFKLKKSDYDFLHAAMSCFPPESKYPVYPKEAVWDASVKFLLYGAAKGDRPKHIRIFNKIGGAYGFLTDIAYIVDQENKVEFMLSATIHCNSDGIFNDDRYEYESIGYPFLRDLGQLIYEHELKRKKKRIPELSKFILTY</sequence>
<proteinExistence type="predicted"/>
<dbReference type="GO" id="GO:0030655">
    <property type="term" value="P:beta-lactam antibiotic catabolic process"/>
    <property type="evidence" value="ECO:0007669"/>
    <property type="project" value="InterPro"/>
</dbReference>
<feature type="domain" description="Beta-lactamase class A catalytic" evidence="1">
    <location>
        <begin position="49"/>
        <end position="176"/>
    </location>
</feature>
<dbReference type="Gene3D" id="3.40.710.10">
    <property type="entry name" value="DD-peptidase/beta-lactamase superfamily"/>
    <property type="match status" value="1"/>
</dbReference>
<dbReference type="Pfam" id="PF13354">
    <property type="entry name" value="Beta-lactamase2"/>
    <property type="match status" value="1"/>
</dbReference>
<dbReference type="GO" id="GO:0008800">
    <property type="term" value="F:beta-lactamase activity"/>
    <property type="evidence" value="ECO:0007669"/>
    <property type="project" value="InterPro"/>
</dbReference>
<evidence type="ECO:0000313" key="2">
    <source>
        <dbReference type="EMBL" id="BFG69908.1"/>
    </source>
</evidence>
<dbReference type="EMBL" id="AP029612">
    <property type="protein sequence ID" value="BFG69908.1"/>
    <property type="molecule type" value="Genomic_DNA"/>
</dbReference>
<organism evidence="2">
    <name type="scientific">Sediminibacterium sp. KACHI17</name>
    <dbReference type="NCBI Taxonomy" id="1751071"/>
    <lineage>
        <taxon>Bacteria</taxon>
        <taxon>Pseudomonadati</taxon>
        <taxon>Bacteroidota</taxon>
        <taxon>Chitinophagia</taxon>
        <taxon>Chitinophagales</taxon>
        <taxon>Chitinophagaceae</taxon>
        <taxon>Sediminibacterium</taxon>
    </lineage>
</organism>
<dbReference type="InterPro" id="IPR012338">
    <property type="entry name" value="Beta-lactam/transpept-like"/>
</dbReference>
<dbReference type="AlphaFoldDB" id="A0AAT9GGY6"/>
<dbReference type="InterPro" id="IPR045155">
    <property type="entry name" value="Beta-lactam_cat"/>
</dbReference>
<reference evidence="2" key="1">
    <citation type="submission" date="2024-02" db="EMBL/GenBank/DDBJ databases">
        <title>Sediminibacterium planktonica sp. nov. and Sediminibacterium longus sp. nov., isolated from surface lake and river water.</title>
        <authorList>
            <person name="Watanabe K."/>
            <person name="Takemine S."/>
            <person name="Ishii Y."/>
            <person name="Ogata Y."/>
            <person name="Shindo C."/>
            <person name="Suda W."/>
        </authorList>
    </citation>
    <scope>NUCLEOTIDE SEQUENCE</scope>
    <source>
        <strain evidence="2">KACHI17</strain>
    </source>
</reference>
<evidence type="ECO:0000259" key="1">
    <source>
        <dbReference type="Pfam" id="PF13354"/>
    </source>
</evidence>
<gene>
    <name evidence="2" type="ORF">KACHI17_07890</name>
</gene>